<sequence length="268" mass="29286">MASNEEKRVNAKRFETRLEEIDLEFQQFIATLDSSAALLGKTADLYRAESSRKETRHASEQAEVSKFMAFIAMVYLPMTAVSTIFATPVFKFEYDWIDYRGHHHPQTSSGTEGGNSSTEPKLEVLSVYFWPYLGLSILMTIITVYIYWRKSKKLKGQQSDGKLKPASAPATRLEHGWHDLTANTVTGLKSSGSSKTVGNHSIGHASATFVNSKPAEKPKASSRCQSFAPSWLLSLKSKTTASSSGHPMGPGHTAGTAPSSSHVGNDVP</sequence>
<accession>A0AA40DFV6</accession>
<dbReference type="Proteomes" id="UP001172159">
    <property type="component" value="Unassembled WGS sequence"/>
</dbReference>
<evidence type="ECO:0000256" key="2">
    <source>
        <dbReference type="SAM" id="Phobius"/>
    </source>
</evidence>
<evidence type="ECO:0000256" key="1">
    <source>
        <dbReference type="SAM" id="MobiDB-lite"/>
    </source>
</evidence>
<evidence type="ECO:0000313" key="3">
    <source>
        <dbReference type="EMBL" id="KAK0701525.1"/>
    </source>
</evidence>
<comment type="caution">
    <text evidence="3">The sequence shown here is derived from an EMBL/GenBank/DDBJ whole genome shotgun (WGS) entry which is preliminary data.</text>
</comment>
<dbReference type="Gene3D" id="1.20.58.340">
    <property type="entry name" value="Magnesium transport protein CorA, transmembrane region"/>
    <property type="match status" value="1"/>
</dbReference>
<feature type="transmembrane region" description="Helical" evidence="2">
    <location>
        <begin position="129"/>
        <end position="148"/>
    </location>
</feature>
<dbReference type="AlphaFoldDB" id="A0AA40DFV6"/>
<feature type="compositionally biased region" description="Polar residues" evidence="1">
    <location>
        <begin position="256"/>
        <end position="268"/>
    </location>
</feature>
<keyword evidence="2" id="KW-1133">Transmembrane helix</keyword>
<organism evidence="3 4">
    <name type="scientific">Apiosordaria backusii</name>
    <dbReference type="NCBI Taxonomy" id="314023"/>
    <lineage>
        <taxon>Eukaryota</taxon>
        <taxon>Fungi</taxon>
        <taxon>Dikarya</taxon>
        <taxon>Ascomycota</taxon>
        <taxon>Pezizomycotina</taxon>
        <taxon>Sordariomycetes</taxon>
        <taxon>Sordariomycetidae</taxon>
        <taxon>Sordariales</taxon>
        <taxon>Lasiosphaeriaceae</taxon>
        <taxon>Apiosordaria</taxon>
    </lineage>
</organism>
<keyword evidence="2" id="KW-0472">Membrane</keyword>
<proteinExistence type="predicted"/>
<keyword evidence="2" id="KW-0812">Transmembrane</keyword>
<feature type="region of interest" description="Disordered" evidence="1">
    <location>
        <begin position="238"/>
        <end position="268"/>
    </location>
</feature>
<feature type="transmembrane region" description="Helical" evidence="2">
    <location>
        <begin position="67"/>
        <end position="90"/>
    </location>
</feature>
<reference evidence="3" key="1">
    <citation type="submission" date="2023-06" db="EMBL/GenBank/DDBJ databases">
        <title>Genome-scale phylogeny and comparative genomics of the fungal order Sordariales.</title>
        <authorList>
            <consortium name="Lawrence Berkeley National Laboratory"/>
            <person name="Hensen N."/>
            <person name="Bonometti L."/>
            <person name="Westerberg I."/>
            <person name="Brannstrom I.O."/>
            <person name="Guillou S."/>
            <person name="Cros-Aarteil S."/>
            <person name="Calhoun S."/>
            <person name="Haridas S."/>
            <person name="Kuo A."/>
            <person name="Mondo S."/>
            <person name="Pangilinan J."/>
            <person name="Riley R."/>
            <person name="Labutti K."/>
            <person name="Andreopoulos B."/>
            <person name="Lipzen A."/>
            <person name="Chen C."/>
            <person name="Yanf M."/>
            <person name="Daum C."/>
            <person name="Ng V."/>
            <person name="Clum A."/>
            <person name="Steindorff A."/>
            <person name="Ohm R."/>
            <person name="Martin F."/>
            <person name="Silar P."/>
            <person name="Natvig D."/>
            <person name="Lalanne C."/>
            <person name="Gautier V."/>
            <person name="Ament-Velasquez S.L."/>
            <person name="Kruys A."/>
            <person name="Hutchinson M.I."/>
            <person name="Powell A.J."/>
            <person name="Barry K."/>
            <person name="Miller A.N."/>
            <person name="Grigoriev I.V."/>
            <person name="Debuchy R."/>
            <person name="Gladieux P."/>
            <person name="Thoren M.H."/>
            <person name="Johannesson H."/>
        </authorList>
    </citation>
    <scope>NUCLEOTIDE SEQUENCE</scope>
    <source>
        <strain evidence="3">CBS 540.89</strain>
    </source>
</reference>
<dbReference type="EMBL" id="JAUKTV010000027">
    <property type="protein sequence ID" value="KAK0701525.1"/>
    <property type="molecule type" value="Genomic_DNA"/>
</dbReference>
<name>A0AA40DFV6_9PEZI</name>
<evidence type="ECO:0000313" key="4">
    <source>
        <dbReference type="Proteomes" id="UP001172159"/>
    </source>
</evidence>
<protein>
    <submittedName>
        <fullName evidence="3">Uncharacterized protein</fullName>
    </submittedName>
</protein>
<gene>
    <name evidence="3" type="ORF">B0T21DRAFT_378822</name>
</gene>
<keyword evidence="4" id="KW-1185">Reference proteome</keyword>